<accession>A0A3D8M534</accession>
<organism evidence="1 2">
    <name type="scientific">Alteromonas aestuariivivens</name>
    <dbReference type="NCBI Taxonomy" id="1938339"/>
    <lineage>
        <taxon>Bacteria</taxon>
        <taxon>Pseudomonadati</taxon>
        <taxon>Pseudomonadota</taxon>
        <taxon>Gammaproteobacteria</taxon>
        <taxon>Alteromonadales</taxon>
        <taxon>Alteromonadaceae</taxon>
        <taxon>Alteromonas/Salinimonas group</taxon>
        <taxon>Alteromonas</taxon>
    </lineage>
</organism>
<dbReference type="AlphaFoldDB" id="A0A3D8M534"/>
<dbReference type="PROSITE" id="PS51257">
    <property type="entry name" value="PROKAR_LIPOPROTEIN"/>
    <property type="match status" value="1"/>
</dbReference>
<keyword evidence="2" id="KW-1185">Reference proteome</keyword>
<name>A0A3D8M534_9ALTE</name>
<dbReference type="OrthoDB" id="6196650at2"/>
<comment type="caution">
    <text evidence="1">The sequence shown here is derived from an EMBL/GenBank/DDBJ whole genome shotgun (WGS) entry which is preliminary data.</text>
</comment>
<evidence type="ECO:0008006" key="3">
    <source>
        <dbReference type="Google" id="ProtNLM"/>
    </source>
</evidence>
<dbReference type="Proteomes" id="UP000256561">
    <property type="component" value="Unassembled WGS sequence"/>
</dbReference>
<proteinExistence type="predicted"/>
<protein>
    <recommendedName>
        <fullName evidence="3">Pullulanase</fullName>
    </recommendedName>
</protein>
<evidence type="ECO:0000313" key="2">
    <source>
        <dbReference type="Proteomes" id="UP000256561"/>
    </source>
</evidence>
<reference evidence="2" key="1">
    <citation type="submission" date="2018-08" db="EMBL/GenBank/DDBJ databases">
        <authorList>
            <person name="Zhang J."/>
            <person name="Du Z.-J."/>
        </authorList>
    </citation>
    <scope>NUCLEOTIDE SEQUENCE [LARGE SCALE GENOMIC DNA]</scope>
    <source>
        <strain evidence="2">KCTC 52655</strain>
    </source>
</reference>
<dbReference type="EMBL" id="QRHA01000008">
    <property type="protein sequence ID" value="RDV24776.1"/>
    <property type="molecule type" value="Genomic_DNA"/>
</dbReference>
<gene>
    <name evidence="1" type="ORF">DXV75_11895</name>
</gene>
<evidence type="ECO:0000313" key="1">
    <source>
        <dbReference type="EMBL" id="RDV24776.1"/>
    </source>
</evidence>
<sequence>MLGIFLRFNVFNKSIPVIATLVMLSACSSQPLSSIPGLGSGPDINFDNQYLRGVFNWWEASPAYRLSAGSNGWYVDVELIADGQPYDFKLSDSLWTPNNTCGARYNGQSPLLQTPLYLICGSDAQNLQFTPSTTGVYRFVFNPASGGEVQLVISKIGS</sequence>